<comment type="similarity">
    <text evidence="2">Belongs to the AIM18/AIM46 family.</text>
</comment>
<name>A0AAV5RU20_MAUHU</name>
<evidence type="ECO:0000256" key="1">
    <source>
        <dbReference type="ARBA" id="ARBA00004173"/>
    </source>
</evidence>
<dbReference type="InterPro" id="IPR016088">
    <property type="entry name" value="Chalcone_isomerase_3-sand"/>
</dbReference>
<evidence type="ECO:0000256" key="5">
    <source>
        <dbReference type="ARBA" id="ARBA00023128"/>
    </source>
</evidence>
<keyword evidence="5" id="KW-0496">Mitochondrion</keyword>
<dbReference type="EMBL" id="BTGD01000003">
    <property type="protein sequence ID" value="GMM54666.1"/>
    <property type="molecule type" value="Genomic_DNA"/>
</dbReference>
<dbReference type="Gene3D" id="3.50.70.10">
    <property type="match status" value="1"/>
</dbReference>
<evidence type="ECO:0000313" key="7">
    <source>
        <dbReference type="EMBL" id="GMM54666.1"/>
    </source>
</evidence>
<gene>
    <name evidence="7" type="ORF">DAKH74_012820</name>
</gene>
<evidence type="ECO:0000256" key="3">
    <source>
        <dbReference type="ARBA" id="ARBA00018755"/>
    </source>
</evidence>
<organism evidence="7 8">
    <name type="scientific">Maudiozyma humilis</name>
    <name type="common">Sour dough yeast</name>
    <name type="synonym">Kazachstania humilis</name>
    <dbReference type="NCBI Taxonomy" id="51915"/>
    <lineage>
        <taxon>Eukaryota</taxon>
        <taxon>Fungi</taxon>
        <taxon>Dikarya</taxon>
        <taxon>Ascomycota</taxon>
        <taxon>Saccharomycotina</taxon>
        <taxon>Saccharomycetes</taxon>
        <taxon>Saccharomycetales</taxon>
        <taxon>Saccharomycetaceae</taxon>
        <taxon>Maudiozyma</taxon>
    </lineage>
</organism>
<dbReference type="AlphaFoldDB" id="A0AAV5RU20"/>
<protein>
    <recommendedName>
        <fullName evidence="3">Altered inheritance of mitochondria protein 18, mitochondrial</fullName>
    </recommendedName>
</protein>
<proteinExistence type="inferred from homology"/>
<sequence length="316" mass="34912">MLCANTLKTAAFKSARASAGLRRVAALSTFSQLRNAAAGSAAAAPKAPEPAAKKPMSPLLASVLGLGAGFLMYKVFAGPKEEEIRYIEINDQINSFPTALRPPLYPLDTNFSLLGLGVRSVIVESFKVYGLGIYIADEDKKLVPMILNSFFLKKTFIDTDESKTHKENIKDALDDPVKSVVLARNLLDGGIRMAAKFTPIKNTNLTFVREGIIKTIWNHPDADANKEVLEKGIEELRTVFNKKGSFRKDDDLLMELKKDGSLLLTYMDNKRGEIFQMEPVKEPMLGRFLFSQYMSGPKPLSEACKDEITDSLVDLV</sequence>
<comment type="caution">
    <text evidence="7">The sequence shown here is derived from an EMBL/GenBank/DDBJ whole genome shotgun (WGS) entry which is preliminary data.</text>
</comment>
<dbReference type="InterPro" id="IPR036298">
    <property type="entry name" value="Chalcone_isomerase_sf"/>
</dbReference>
<dbReference type="GO" id="GO:0016872">
    <property type="term" value="F:intramolecular lyase activity"/>
    <property type="evidence" value="ECO:0007669"/>
    <property type="project" value="InterPro"/>
</dbReference>
<evidence type="ECO:0000313" key="8">
    <source>
        <dbReference type="Proteomes" id="UP001377567"/>
    </source>
</evidence>
<accession>A0AAV5RU20</accession>
<evidence type="ECO:0000256" key="2">
    <source>
        <dbReference type="ARBA" id="ARBA00009111"/>
    </source>
</evidence>
<evidence type="ECO:0000259" key="6">
    <source>
        <dbReference type="Pfam" id="PF16035"/>
    </source>
</evidence>
<evidence type="ECO:0000256" key="4">
    <source>
        <dbReference type="ARBA" id="ARBA00022946"/>
    </source>
</evidence>
<dbReference type="Proteomes" id="UP001377567">
    <property type="component" value="Unassembled WGS sequence"/>
</dbReference>
<dbReference type="InterPro" id="IPR016087">
    <property type="entry name" value="Chalcone_isomerase"/>
</dbReference>
<feature type="domain" description="Chalcone isomerase" evidence="6">
    <location>
        <begin position="109"/>
        <end position="308"/>
    </location>
</feature>
<dbReference type="PANTHER" id="PTHR47284:SF3">
    <property type="entry name" value="FATTY-ACID-BINDING PROTEIN 2"/>
    <property type="match status" value="1"/>
</dbReference>
<keyword evidence="4" id="KW-0809">Transit peptide</keyword>
<comment type="subcellular location">
    <subcellularLocation>
        <location evidence="1">Mitochondrion</location>
    </subcellularLocation>
</comment>
<dbReference type="Pfam" id="PF16035">
    <property type="entry name" value="Chalcone_2"/>
    <property type="match status" value="1"/>
</dbReference>
<dbReference type="PANTHER" id="PTHR47284">
    <property type="entry name" value="FATTY-ACID-BINDING PROTEIN 2"/>
    <property type="match status" value="1"/>
</dbReference>
<dbReference type="GO" id="GO:0005739">
    <property type="term" value="C:mitochondrion"/>
    <property type="evidence" value="ECO:0007669"/>
    <property type="project" value="UniProtKB-SubCell"/>
</dbReference>
<keyword evidence="8" id="KW-1185">Reference proteome</keyword>
<dbReference type="SUPFAM" id="SSF54626">
    <property type="entry name" value="Chalcone isomerase"/>
    <property type="match status" value="1"/>
</dbReference>
<reference evidence="7 8" key="1">
    <citation type="journal article" date="2023" name="Elife">
        <title>Identification of key yeast species and microbe-microbe interactions impacting larval growth of Drosophila in the wild.</title>
        <authorList>
            <person name="Mure A."/>
            <person name="Sugiura Y."/>
            <person name="Maeda R."/>
            <person name="Honda K."/>
            <person name="Sakurai N."/>
            <person name="Takahashi Y."/>
            <person name="Watada M."/>
            <person name="Katoh T."/>
            <person name="Gotoh A."/>
            <person name="Gotoh Y."/>
            <person name="Taniguchi I."/>
            <person name="Nakamura K."/>
            <person name="Hayashi T."/>
            <person name="Katayama T."/>
            <person name="Uemura T."/>
            <person name="Hattori Y."/>
        </authorList>
    </citation>
    <scope>NUCLEOTIDE SEQUENCE [LARGE SCALE GENOMIC DNA]</scope>
    <source>
        <strain evidence="7 8">KH-74</strain>
    </source>
</reference>